<dbReference type="Gene3D" id="1.10.150.730">
    <property type="match status" value="1"/>
</dbReference>
<keyword evidence="6" id="KW-1185">Reference proteome</keyword>
<evidence type="ECO:0000256" key="1">
    <source>
        <dbReference type="ARBA" id="ARBA00000830"/>
    </source>
</evidence>
<dbReference type="EMBL" id="JAVRIC010000027">
    <property type="protein sequence ID" value="MDT0498799.1"/>
    <property type="molecule type" value="Genomic_DNA"/>
</dbReference>
<organism evidence="5 6">
    <name type="scientific">Banduia mediterranea</name>
    <dbReference type="NCBI Taxonomy" id="3075609"/>
    <lineage>
        <taxon>Bacteria</taxon>
        <taxon>Pseudomonadati</taxon>
        <taxon>Pseudomonadota</taxon>
        <taxon>Gammaproteobacteria</taxon>
        <taxon>Nevskiales</taxon>
        <taxon>Algiphilaceae</taxon>
        <taxon>Banduia</taxon>
    </lineage>
</organism>
<comment type="catalytic activity">
    <reaction evidence="1">
        <text>2-phosphoglycolate + H2O = glycolate + phosphate</text>
        <dbReference type="Rhea" id="RHEA:14369"/>
        <dbReference type="ChEBI" id="CHEBI:15377"/>
        <dbReference type="ChEBI" id="CHEBI:29805"/>
        <dbReference type="ChEBI" id="CHEBI:43474"/>
        <dbReference type="ChEBI" id="CHEBI:58033"/>
        <dbReference type="EC" id="3.1.3.18"/>
    </reaction>
</comment>
<dbReference type="InterPro" id="IPR023214">
    <property type="entry name" value="HAD_sf"/>
</dbReference>
<reference evidence="5 6" key="1">
    <citation type="submission" date="2023-09" db="EMBL/GenBank/DDBJ databases">
        <authorList>
            <person name="Rey-Velasco X."/>
        </authorList>
    </citation>
    <scope>NUCLEOTIDE SEQUENCE [LARGE SCALE GENOMIC DNA]</scope>
    <source>
        <strain evidence="5 6">W345</strain>
    </source>
</reference>
<dbReference type="NCBIfam" id="TIGR01549">
    <property type="entry name" value="HAD-SF-IA-v1"/>
    <property type="match status" value="1"/>
</dbReference>
<name>A0ABU2WLP7_9GAMM</name>
<evidence type="ECO:0000256" key="2">
    <source>
        <dbReference type="ARBA" id="ARBA00004818"/>
    </source>
</evidence>
<dbReference type="PANTHER" id="PTHR43434:SF1">
    <property type="entry name" value="PHOSPHOGLYCOLATE PHOSPHATASE"/>
    <property type="match status" value="1"/>
</dbReference>
<keyword evidence="5" id="KW-0378">Hydrolase</keyword>
<dbReference type="RefSeq" id="WP_311366211.1">
    <property type="nucleotide sequence ID" value="NZ_JAVRIC010000027.1"/>
</dbReference>
<comment type="caution">
    <text evidence="5">The sequence shown here is derived from an EMBL/GenBank/DDBJ whole genome shotgun (WGS) entry which is preliminary data.</text>
</comment>
<protein>
    <recommendedName>
        <fullName evidence="4">phosphoglycolate phosphatase</fullName>
        <ecNumber evidence="4">3.1.3.18</ecNumber>
    </recommendedName>
</protein>
<dbReference type="InterPro" id="IPR041492">
    <property type="entry name" value="HAD_2"/>
</dbReference>
<dbReference type="SUPFAM" id="SSF56784">
    <property type="entry name" value="HAD-like"/>
    <property type="match status" value="1"/>
</dbReference>
<dbReference type="SFLD" id="SFLDG01129">
    <property type="entry name" value="C1.5:_HAD__Beta-PGM__Phosphata"/>
    <property type="match status" value="1"/>
</dbReference>
<dbReference type="SFLD" id="SFLDS00003">
    <property type="entry name" value="Haloacid_Dehalogenase"/>
    <property type="match status" value="1"/>
</dbReference>
<gene>
    <name evidence="5" type="ORF">RM530_15725</name>
</gene>
<evidence type="ECO:0000313" key="6">
    <source>
        <dbReference type="Proteomes" id="UP001254608"/>
    </source>
</evidence>
<dbReference type="InterPro" id="IPR006439">
    <property type="entry name" value="HAD-SF_hydro_IA"/>
</dbReference>
<comment type="similarity">
    <text evidence="3">Belongs to the HAD-like hydrolase superfamily. CbbY/CbbZ/Gph/YieH family.</text>
</comment>
<dbReference type="PANTHER" id="PTHR43434">
    <property type="entry name" value="PHOSPHOGLYCOLATE PHOSPHATASE"/>
    <property type="match status" value="1"/>
</dbReference>
<dbReference type="GO" id="GO:0016787">
    <property type="term" value="F:hydrolase activity"/>
    <property type="evidence" value="ECO:0007669"/>
    <property type="project" value="UniProtKB-KW"/>
</dbReference>
<dbReference type="InterPro" id="IPR050155">
    <property type="entry name" value="HAD-like_hydrolase_sf"/>
</dbReference>
<dbReference type="Proteomes" id="UP001254608">
    <property type="component" value="Unassembled WGS sequence"/>
</dbReference>
<proteinExistence type="inferred from homology"/>
<evidence type="ECO:0000313" key="5">
    <source>
        <dbReference type="EMBL" id="MDT0498799.1"/>
    </source>
</evidence>
<dbReference type="EC" id="3.1.3.18" evidence="4"/>
<dbReference type="Pfam" id="PF13419">
    <property type="entry name" value="HAD_2"/>
    <property type="match status" value="1"/>
</dbReference>
<sequence>MSILHLPHAKPRVILFDWHATLVDTMDAMYHAVDDVLPRLVEIGLHDRVVPPAQSKTMEDAKLVKYIREHGRLHPKIKAERRVSRTDIFELLFGEDQEAKRIAHREFDKSYGKHFGAVKPLEADARQHLTALSALGIRLGVLSNRARQFMAHEIYMVDGTGWNELFDTLVCGDDVVQRKPHPDLILKALDNLGAPADHGCWYVGDSTTDVIAANEAGVTSVFYNGAGWDQAWIDKIFPETPRHPHHPDTVVASLPELLALARRFVDSAASVDNAETGTDRGAD</sequence>
<evidence type="ECO:0000256" key="3">
    <source>
        <dbReference type="ARBA" id="ARBA00006171"/>
    </source>
</evidence>
<dbReference type="PRINTS" id="PR00413">
    <property type="entry name" value="HADHALOGNASE"/>
</dbReference>
<dbReference type="Gene3D" id="3.40.50.1000">
    <property type="entry name" value="HAD superfamily/HAD-like"/>
    <property type="match status" value="1"/>
</dbReference>
<accession>A0ABU2WLP7</accession>
<evidence type="ECO:0000256" key="4">
    <source>
        <dbReference type="ARBA" id="ARBA00013078"/>
    </source>
</evidence>
<dbReference type="InterPro" id="IPR036412">
    <property type="entry name" value="HAD-like_sf"/>
</dbReference>
<comment type="pathway">
    <text evidence="2">Organic acid metabolism; glycolate biosynthesis; glycolate from 2-phosphoglycolate: step 1/1.</text>
</comment>